<dbReference type="Pfam" id="PF00884">
    <property type="entry name" value="Sulfatase"/>
    <property type="match status" value="1"/>
</dbReference>
<accession>A0A382MGF6</accession>
<feature type="non-terminal residue" evidence="2">
    <location>
        <position position="49"/>
    </location>
</feature>
<dbReference type="InterPro" id="IPR017850">
    <property type="entry name" value="Alkaline_phosphatase_core_sf"/>
</dbReference>
<evidence type="ECO:0000313" key="2">
    <source>
        <dbReference type="EMBL" id="SVC47175.1"/>
    </source>
</evidence>
<name>A0A382MGF6_9ZZZZ</name>
<organism evidence="2">
    <name type="scientific">marine metagenome</name>
    <dbReference type="NCBI Taxonomy" id="408172"/>
    <lineage>
        <taxon>unclassified sequences</taxon>
        <taxon>metagenomes</taxon>
        <taxon>ecological metagenomes</taxon>
    </lineage>
</organism>
<feature type="domain" description="Sulfatase N-terminal" evidence="1">
    <location>
        <begin position="3"/>
        <end position="47"/>
    </location>
</feature>
<dbReference type="Gene3D" id="3.40.720.10">
    <property type="entry name" value="Alkaline Phosphatase, subunit A"/>
    <property type="match status" value="1"/>
</dbReference>
<protein>
    <recommendedName>
        <fullName evidence="1">Sulfatase N-terminal domain-containing protein</fullName>
    </recommendedName>
</protein>
<proteinExistence type="predicted"/>
<evidence type="ECO:0000259" key="1">
    <source>
        <dbReference type="Pfam" id="PF00884"/>
    </source>
</evidence>
<reference evidence="2" key="1">
    <citation type="submission" date="2018-05" db="EMBL/GenBank/DDBJ databases">
        <authorList>
            <person name="Lanie J.A."/>
            <person name="Ng W.-L."/>
            <person name="Kazmierczak K.M."/>
            <person name="Andrzejewski T.M."/>
            <person name="Davidsen T.M."/>
            <person name="Wayne K.J."/>
            <person name="Tettelin H."/>
            <person name="Glass J.I."/>
            <person name="Rusch D."/>
            <person name="Podicherti R."/>
            <person name="Tsui H.-C.T."/>
            <person name="Winkler M.E."/>
        </authorList>
    </citation>
    <scope>NUCLEOTIDE SEQUENCE</scope>
</reference>
<dbReference type="SUPFAM" id="SSF53649">
    <property type="entry name" value="Alkaline phosphatase-like"/>
    <property type="match status" value="1"/>
</dbReference>
<sequence>MNRNILLITTDQQRYDSLGCTGGDIARTPTIDGLASTGINYTKFFGQNA</sequence>
<dbReference type="AlphaFoldDB" id="A0A382MGF6"/>
<dbReference type="EMBL" id="UINC01093063">
    <property type="protein sequence ID" value="SVC47175.1"/>
    <property type="molecule type" value="Genomic_DNA"/>
</dbReference>
<dbReference type="InterPro" id="IPR000917">
    <property type="entry name" value="Sulfatase_N"/>
</dbReference>
<gene>
    <name evidence="2" type="ORF">METZ01_LOCUS300029</name>
</gene>